<dbReference type="PANTHER" id="PTHR32182">
    <property type="entry name" value="DNA REPLICATION AND REPAIR PROTEIN RECF"/>
    <property type="match status" value="1"/>
</dbReference>
<comment type="caution">
    <text evidence="2">The sequence shown here is derived from an EMBL/GenBank/DDBJ whole genome shotgun (WGS) entry which is preliminary data.</text>
</comment>
<dbReference type="InterPro" id="IPR041685">
    <property type="entry name" value="AAA_GajA/Old/RecF-like"/>
</dbReference>
<dbReference type="InterPro" id="IPR027417">
    <property type="entry name" value="P-loop_NTPase"/>
</dbReference>
<protein>
    <recommendedName>
        <fullName evidence="1">Endonuclease GajA/Old nuclease/RecF-like AAA domain-containing protein</fullName>
    </recommendedName>
</protein>
<dbReference type="Gene3D" id="3.40.50.300">
    <property type="entry name" value="P-loop containing nucleotide triphosphate hydrolases"/>
    <property type="match status" value="1"/>
</dbReference>
<dbReference type="Pfam" id="PF13175">
    <property type="entry name" value="AAA_15"/>
    <property type="match status" value="1"/>
</dbReference>
<feature type="domain" description="Endonuclease GajA/Old nuclease/RecF-like AAA" evidence="1">
    <location>
        <begin position="90"/>
        <end position="632"/>
    </location>
</feature>
<gene>
    <name evidence="2" type="ORF">EZS27_021633</name>
</gene>
<organism evidence="2">
    <name type="scientific">termite gut metagenome</name>
    <dbReference type="NCBI Taxonomy" id="433724"/>
    <lineage>
        <taxon>unclassified sequences</taxon>
        <taxon>metagenomes</taxon>
        <taxon>organismal metagenomes</taxon>
    </lineage>
</organism>
<name>A0A5J4R7C7_9ZZZZ</name>
<dbReference type="GO" id="GO:0006302">
    <property type="term" value="P:double-strand break repair"/>
    <property type="evidence" value="ECO:0007669"/>
    <property type="project" value="TreeGrafter"/>
</dbReference>
<dbReference type="CDD" id="cd00267">
    <property type="entry name" value="ABC_ATPase"/>
    <property type="match status" value="1"/>
</dbReference>
<reference evidence="2" key="1">
    <citation type="submission" date="2019-03" db="EMBL/GenBank/DDBJ databases">
        <title>Single cell metagenomics reveals metabolic interactions within the superorganism composed of flagellate Streblomastix strix and complex community of Bacteroidetes bacteria on its surface.</title>
        <authorList>
            <person name="Treitli S.C."/>
            <person name="Kolisko M."/>
            <person name="Husnik F."/>
            <person name="Keeling P."/>
            <person name="Hampl V."/>
        </authorList>
    </citation>
    <scope>NUCLEOTIDE SEQUENCE</scope>
    <source>
        <strain evidence="2">STM</strain>
    </source>
</reference>
<dbReference type="AlphaFoldDB" id="A0A5J4R7C7"/>
<evidence type="ECO:0000313" key="2">
    <source>
        <dbReference type="EMBL" id="KAA6329578.1"/>
    </source>
</evidence>
<proteinExistence type="predicted"/>
<dbReference type="SUPFAM" id="SSF52540">
    <property type="entry name" value="P-loop containing nucleoside triphosphate hydrolases"/>
    <property type="match status" value="1"/>
</dbReference>
<dbReference type="PANTHER" id="PTHR32182:SF23">
    <property type="entry name" value="ATP BINDING PROTEIN"/>
    <property type="match status" value="1"/>
</dbReference>
<sequence length="783" mass="91610">MKKDYSKRHNDGTLKIVAVELLDIEGENLSEQDKKTALSMFKVLEAGKCYSLYEGYTFNKDNIVYDCAKAAPTNLYTYDFPKDNELEINICSIVGGNGSGKSSLIELIMRILNNLSAMVIGEYYCNPKAEHLHYINHLYAKLFIHIGNCVFEIIVKGLKIYVNYYAYDSNKNAFIKSELKHFIPYEEFSTNHGSHKVKTNFEIKDFTQPHKGEVDIEKSLLAHICYTVVTNYSLFSFNTLDYDREYNSIKKEDLIRGKGFKDNYDVYLMKDLKREVDKNEARCWLKGIFHKNDGYQTPIVINPMRVLGNIDVNRENELSEERLMALVFKKDLNGKHFFKEIRGGLKIEAIKIKIDKTKGTSNFAGDENIELGDLDDSVFKQLCKSIIDNVYHIAEINKNLKINHRDVAENYIAYKILKIINNYTSFHSTHLYFSKLKVFDDSENEKVKMFLEKLLEDHTHITAKLWQVISYLKYGYIGKKSVVKIEVYSKNVIDLHLLKYTHEKYHAQRAEELLPPPIFKIDFNLYNKKRNLIPFHTLSSGQKQITYTISSFLYHLINLDSVFKQPKSDTDYKVKERIAYKYVNAIFDEIELYFHPEMQRCFIEDMLNGLKQMKLENIKGIQIMFATHSPFILSDIPKTNILFLDKEETETVAKEANREDMKTFGANIHAMLKSSFFLKNGTIGSYTEKIIREIVTKINLYKAWERKDYLEMNRITSQNKFLSRDKKMLSKFNENTTDETIDSIINWKFIISMLNLIEEPVFLSMLIKYIPKKYKEYVDVNPQ</sequence>
<dbReference type="EMBL" id="SNRY01001625">
    <property type="protein sequence ID" value="KAA6329578.1"/>
    <property type="molecule type" value="Genomic_DNA"/>
</dbReference>
<dbReference type="GO" id="GO:0000731">
    <property type="term" value="P:DNA synthesis involved in DNA repair"/>
    <property type="evidence" value="ECO:0007669"/>
    <property type="project" value="TreeGrafter"/>
</dbReference>
<accession>A0A5J4R7C7</accession>
<evidence type="ECO:0000259" key="1">
    <source>
        <dbReference type="Pfam" id="PF13175"/>
    </source>
</evidence>